<evidence type="ECO:0000259" key="1">
    <source>
        <dbReference type="Pfam" id="PF12674"/>
    </source>
</evidence>
<keyword evidence="3" id="KW-1185">Reference proteome</keyword>
<dbReference type="InterPro" id="IPR025868">
    <property type="entry name" value="Zn_ribbon_dom_put"/>
</dbReference>
<sequence length="85" mass="9420">MDAKFCQSCSMPLTTAESLGSNADGSANEEYCTYCYQEGAFTDPDASVQSMIEVCVPHVVAGQKMSEQEARDMLNRFIPKLKRWA</sequence>
<protein>
    <submittedName>
        <fullName evidence="2">Zinc ribbon domain-containing protein</fullName>
    </submittedName>
</protein>
<evidence type="ECO:0000313" key="2">
    <source>
        <dbReference type="EMBL" id="MBD2863793.1"/>
    </source>
</evidence>
<dbReference type="EMBL" id="JACXJA010000022">
    <property type="protein sequence ID" value="MBD2863793.1"/>
    <property type="molecule type" value="Genomic_DNA"/>
</dbReference>
<organism evidence="2 3">
    <name type="scientific">Paenibacillus oceani</name>
    <dbReference type="NCBI Taxonomy" id="2772510"/>
    <lineage>
        <taxon>Bacteria</taxon>
        <taxon>Bacillati</taxon>
        <taxon>Bacillota</taxon>
        <taxon>Bacilli</taxon>
        <taxon>Bacillales</taxon>
        <taxon>Paenibacillaceae</taxon>
        <taxon>Paenibacillus</taxon>
    </lineage>
</organism>
<dbReference type="AlphaFoldDB" id="A0A927H0Z2"/>
<name>A0A927H0Z2_9BACL</name>
<dbReference type="RefSeq" id="WP_190929420.1">
    <property type="nucleotide sequence ID" value="NZ_JACXJA010000022.1"/>
</dbReference>
<evidence type="ECO:0000313" key="3">
    <source>
        <dbReference type="Proteomes" id="UP000639396"/>
    </source>
</evidence>
<accession>A0A927H0Z2</accession>
<gene>
    <name evidence="2" type="ORF">IDH45_17530</name>
</gene>
<reference evidence="2" key="1">
    <citation type="submission" date="2020-09" db="EMBL/GenBank/DDBJ databases">
        <title>A novel bacterium of genus Paenibacillus, isolated from South China Sea.</title>
        <authorList>
            <person name="Huang H."/>
            <person name="Mo K."/>
            <person name="Hu Y."/>
        </authorList>
    </citation>
    <scope>NUCLEOTIDE SEQUENCE</scope>
    <source>
        <strain evidence="2">IB182363</strain>
    </source>
</reference>
<dbReference type="Proteomes" id="UP000639396">
    <property type="component" value="Unassembled WGS sequence"/>
</dbReference>
<proteinExistence type="predicted"/>
<feature type="domain" description="Putative zinc ribbon" evidence="1">
    <location>
        <begin position="5"/>
        <end position="84"/>
    </location>
</feature>
<comment type="caution">
    <text evidence="2">The sequence shown here is derived from an EMBL/GenBank/DDBJ whole genome shotgun (WGS) entry which is preliminary data.</text>
</comment>
<dbReference type="Pfam" id="PF12674">
    <property type="entry name" value="Zn_ribbon_2"/>
    <property type="match status" value="1"/>
</dbReference>